<evidence type="ECO:0000313" key="3">
    <source>
        <dbReference type="Proteomes" id="UP000177354"/>
    </source>
</evidence>
<sequence>MIVTSVCIRCGKTRIKGKTWKEKVEGAEVTITQTVCPDDDCQKIVDEMLQSKKEKLEKIQKESLNRRTNIRRSKKPLSLQ</sequence>
<evidence type="ECO:0000313" key="2">
    <source>
        <dbReference type="EMBL" id="OGG07153.1"/>
    </source>
</evidence>
<feature type="compositionally biased region" description="Basic residues" evidence="1">
    <location>
        <begin position="68"/>
        <end position="80"/>
    </location>
</feature>
<protein>
    <submittedName>
        <fullName evidence="2">Uncharacterized protein</fullName>
    </submittedName>
</protein>
<reference evidence="2 3" key="1">
    <citation type="journal article" date="2016" name="Nat. Commun.">
        <title>Thousands of microbial genomes shed light on interconnected biogeochemical processes in an aquifer system.</title>
        <authorList>
            <person name="Anantharaman K."/>
            <person name="Brown C.T."/>
            <person name="Hug L.A."/>
            <person name="Sharon I."/>
            <person name="Castelle C.J."/>
            <person name="Probst A.J."/>
            <person name="Thomas B.C."/>
            <person name="Singh A."/>
            <person name="Wilkins M.J."/>
            <person name="Karaoz U."/>
            <person name="Brodie E.L."/>
            <person name="Williams K.H."/>
            <person name="Hubbard S.S."/>
            <person name="Banfield J.F."/>
        </authorList>
    </citation>
    <scope>NUCLEOTIDE SEQUENCE [LARGE SCALE GENOMIC DNA]</scope>
</reference>
<feature type="region of interest" description="Disordered" evidence="1">
    <location>
        <begin position="60"/>
        <end position="80"/>
    </location>
</feature>
<gene>
    <name evidence="2" type="ORF">A2777_03350</name>
</gene>
<organism evidence="2 3">
    <name type="scientific">Candidatus Gottesmanbacteria bacterium RIFCSPHIGHO2_01_FULL_40_15</name>
    <dbReference type="NCBI Taxonomy" id="1798376"/>
    <lineage>
        <taxon>Bacteria</taxon>
        <taxon>Candidatus Gottesmaniibacteriota</taxon>
    </lineage>
</organism>
<proteinExistence type="predicted"/>
<dbReference type="AlphaFoldDB" id="A0A1F5Z457"/>
<comment type="caution">
    <text evidence="2">The sequence shown here is derived from an EMBL/GenBank/DDBJ whole genome shotgun (WGS) entry which is preliminary data.</text>
</comment>
<name>A0A1F5Z457_9BACT</name>
<evidence type="ECO:0000256" key="1">
    <source>
        <dbReference type="SAM" id="MobiDB-lite"/>
    </source>
</evidence>
<accession>A0A1F5Z457</accession>
<dbReference type="EMBL" id="MFJF01000011">
    <property type="protein sequence ID" value="OGG07153.1"/>
    <property type="molecule type" value="Genomic_DNA"/>
</dbReference>
<dbReference type="Proteomes" id="UP000177354">
    <property type="component" value="Unassembled WGS sequence"/>
</dbReference>